<sequence length="283" mass="32234">MRPVHVPPGSTPPKDWLDKAAVLTEQLRNAPDNKARVALIFAQRRLWRDKHLLDWLTNLHHRKCWYSEARESVSSYHVDHFRPKGRAAQLDGSERPGYWWLVFDWTNYRLCGQLLNVKKRDVFPVTYENVANEGKPDSLNIEGHLLLDPLSEDAWLVSFERNDDGECLAGPCPGLQGHDLMRVEATIDILGLNRLAALTRNRADVWDKCLARIQEYERAGSEPVMHTCNALRAVAAKALVELCSEEAEFSSVAKACIEKMAPLPLRHYVNDLLQHSALRERAA</sequence>
<dbReference type="EMBL" id="SJOI01000001">
    <property type="protein sequence ID" value="TCL06990.1"/>
    <property type="molecule type" value="Genomic_DNA"/>
</dbReference>
<accession>A0A4R1NRD4</accession>
<evidence type="ECO:0000313" key="2">
    <source>
        <dbReference type="Proteomes" id="UP000294555"/>
    </source>
</evidence>
<dbReference type="AlphaFoldDB" id="A0A4R1NRD4"/>
<comment type="caution">
    <text evidence="1">The sequence shown here is derived from an EMBL/GenBank/DDBJ whole genome shotgun (WGS) entry which is preliminary data.</text>
</comment>
<protein>
    <recommendedName>
        <fullName evidence="3">HNH endonuclease</fullName>
    </recommendedName>
</protein>
<name>A0A4R1NRD4_9GAMM</name>
<keyword evidence="2" id="KW-1185">Reference proteome</keyword>
<evidence type="ECO:0000313" key="1">
    <source>
        <dbReference type="EMBL" id="TCL06990.1"/>
    </source>
</evidence>
<dbReference type="Proteomes" id="UP000294555">
    <property type="component" value="Unassembled WGS sequence"/>
</dbReference>
<proteinExistence type="predicted"/>
<reference evidence="1 2" key="1">
    <citation type="submission" date="2019-02" db="EMBL/GenBank/DDBJ databases">
        <title>Investigation of anaerobic lignin degradation for improved lignocellulosic biofuels.</title>
        <authorList>
            <person name="Deangelis K."/>
        </authorList>
    </citation>
    <scope>NUCLEOTIDE SEQUENCE [LARGE SCALE GENOMIC DNA]</scope>
    <source>
        <strain evidence="1 2">159R</strain>
    </source>
</reference>
<gene>
    <name evidence="1" type="ORF">EZJ58_5291</name>
</gene>
<evidence type="ECO:0008006" key="3">
    <source>
        <dbReference type="Google" id="ProtNLM"/>
    </source>
</evidence>
<organism evidence="1 2">
    <name type="scientific">Sodalis ligni</name>
    <dbReference type="NCBI Taxonomy" id="2697027"/>
    <lineage>
        <taxon>Bacteria</taxon>
        <taxon>Pseudomonadati</taxon>
        <taxon>Pseudomonadota</taxon>
        <taxon>Gammaproteobacteria</taxon>
        <taxon>Enterobacterales</taxon>
        <taxon>Bruguierivoracaceae</taxon>
        <taxon>Sodalis</taxon>
    </lineage>
</organism>